<keyword evidence="5" id="KW-0805">Transcription regulation</keyword>
<dbReference type="GO" id="GO:0006355">
    <property type="term" value="P:regulation of DNA-templated transcription"/>
    <property type="evidence" value="ECO:0007669"/>
    <property type="project" value="InterPro"/>
</dbReference>
<feature type="compositionally biased region" description="Pro residues" evidence="9">
    <location>
        <begin position="198"/>
        <end position="207"/>
    </location>
</feature>
<dbReference type="Ensembl" id="ENSSSCT00015009019.1">
    <property type="protein sequence ID" value="ENSSSCP00015003621.1"/>
    <property type="gene ID" value="ENSSSCG00015006800.1"/>
</dbReference>
<evidence type="ECO:0000256" key="7">
    <source>
        <dbReference type="ARBA" id="ARBA00023163"/>
    </source>
</evidence>
<evidence type="ECO:0000256" key="6">
    <source>
        <dbReference type="ARBA" id="ARBA00023125"/>
    </source>
</evidence>
<dbReference type="SMART" id="SM00536">
    <property type="entry name" value="AXH"/>
    <property type="match status" value="1"/>
</dbReference>
<evidence type="ECO:0000259" key="10">
    <source>
        <dbReference type="PROSITE" id="PS51148"/>
    </source>
</evidence>
<dbReference type="SUPFAM" id="SSF102031">
    <property type="entry name" value="AXH domain"/>
    <property type="match status" value="1"/>
</dbReference>
<evidence type="ECO:0000256" key="4">
    <source>
        <dbReference type="ARBA" id="ARBA00022553"/>
    </source>
</evidence>
<accession>A0A8D0MK75</accession>
<reference evidence="11" key="1">
    <citation type="submission" date="2025-08" db="UniProtKB">
        <authorList>
            <consortium name="Ensembl"/>
        </authorList>
    </citation>
    <scope>IDENTIFICATION</scope>
</reference>
<feature type="region of interest" description="Disordered" evidence="9">
    <location>
        <begin position="383"/>
        <end position="411"/>
    </location>
</feature>
<evidence type="ECO:0000256" key="1">
    <source>
        <dbReference type="ARBA" id="ARBA00004123"/>
    </source>
</evidence>
<dbReference type="InterPro" id="IPR003652">
    <property type="entry name" value="Ataxin_AXH_dom"/>
</dbReference>
<keyword evidence="3" id="KW-0678">Repressor</keyword>
<keyword evidence="4" id="KW-0597">Phosphoprotein</keyword>
<dbReference type="GO" id="GO:0005634">
    <property type="term" value="C:nucleus"/>
    <property type="evidence" value="ECO:0007669"/>
    <property type="project" value="UniProtKB-SubCell"/>
</dbReference>
<organism evidence="11 12">
    <name type="scientific">Sus scrofa</name>
    <name type="common">Pig</name>
    <dbReference type="NCBI Taxonomy" id="9823"/>
    <lineage>
        <taxon>Eukaryota</taxon>
        <taxon>Metazoa</taxon>
        <taxon>Chordata</taxon>
        <taxon>Craniata</taxon>
        <taxon>Vertebrata</taxon>
        <taxon>Euteleostomi</taxon>
        <taxon>Mammalia</taxon>
        <taxon>Eutheria</taxon>
        <taxon>Laurasiatheria</taxon>
        <taxon>Artiodactyla</taxon>
        <taxon>Suina</taxon>
        <taxon>Suidae</taxon>
        <taxon>Sus</taxon>
    </lineage>
</organism>
<feature type="domain" description="AXH" evidence="10">
    <location>
        <begin position="568"/>
        <end position="699"/>
    </location>
</feature>
<protein>
    <submittedName>
        <fullName evidence="11">Ataxin 1</fullName>
    </submittedName>
</protein>
<dbReference type="GO" id="GO:0003677">
    <property type="term" value="F:DNA binding"/>
    <property type="evidence" value="ECO:0007669"/>
    <property type="project" value="UniProtKB-KW"/>
</dbReference>
<dbReference type="PROSITE" id="PS51148">
    <property type="entry name" value="AXH"/>
    <property type="match status" value="1"/>
</dbReference>
<evidence type="ECO:0000256" key="8">
    <source>
        <dbReference type="ARBA" id="ARBA00023242"/>
    </source>
</evidence>
<feature type="compositionally biased region" description="Basic and acidic residues" evidence="9">
    <location>
        <begin position="1"/>
        <end position="41"/>
    </location>
</feature>
<dbReference type="GO" id="GO:0003723">
    <property type="term" value="F:RNA binding"/>
    <property type="evidence" value="ECO:0007669"/>
    <property type="project" value="InterPro"/>
</dbReference>
<keyword evidence="8" id="KW-0539">Nucleus</keyword>
<dbReference type="Pfam" id="PF12547">
    <property type="entry name" value="ATXN-1_C"/>
    <property type="match status" value="1"/>
</dbReference>
<feature type="region of interest" description="Disordered" evidence="9">
    <location>
        <begin position="767"/>
        <end position="801"/>
    </location>
</feature>
<dbReference type="Proteomes" id="UP000694726">
    <property type="component" value="Unplaced"/>
</dbReference>
<feature type="region of interest" description="Disordered" evidence="9">
    <location>
        <begin position="1"/>
        <end position="110"/>
    </location>
</feature>
<dbReference type="AlphaFoldDB" id="A0A8D0MK75"/>
<keyword evidence="6" id="KW-0238">DNA-binding</keyword>
<name>A0A8D0MK75_PIG</name>
<evidence type="ECO:0000256" key="5">
    <source>
        <dbReference type="ARBA" id="ARBA00023015"/>
    </source>
</evidence>
<gene>
    <name evidence="11" type="primary">ATXN1</name>
</gene>
<dbReference type="Pfam" id="PF08517">
    <property type="entry name" value="AXH"/>
    <property type="match status" value="1"/>
</dbReference>
<keyword evidence="7" id="KW-0804">Transcription</keyword>
<evidence type="ECO:0000256" key="2">
    <source>
        <dbReference type="ARBA" id="ARBA00007348"/>
    </source>
</evidence>
<evidence type="ECO:0000256" key="9">
    <source>
        <dbReference type="SAM" id="MobiDB-lite"/>
    </source>
</evidence>
<dbReference type="InterPro" id="IPR020997">
    <property type="entry name" value="Ataxin-1_N"/>
</dbReference>
<dbReference type="InterPro" id="IPR043404">
    <property type="entry name" value="ATAXIN1-like"/>
</dbReference>
<dbReference type="PANTHER" id="PTHR13392">
    <property type="entry name" value="ATAXIN 1"/>
    <property type="match status" value="1"/>
</dbReference>
<proteinExistence type="inferred from homology"/>
<comment type="subcellular location">
    <subcellularLocation>
        <location evidence="1">Nucleus</location>
    </subcellularLocation>
</comment>
<feature type="region of interest" description="Disordered" evidence="9">
    <location>
        <begin position="189"/>
        <end position="230"/>
    </location>
</feature>
<evidence type="ECO:0000256" key="3">
    <source>
        <dbReference type="ARBA" id="ARBA00022491"/>
    </source>
</evidence>
<sequence length="899" mass="94716">MKSNQERSNECLPPKKREIPATSRPSEDKATAVPSDNHRAEGVPWLPGHAGARGHAGGRLGPAGPPPELGLQQGIGLHKALSSGLDYSPPSAPRSVPATTTMPAAYPPPQSGAPVSPVQYAHLPAHPLQFIGSSQYSGPYTGFIPSQLISPTASPVTSAVASAAGAATPSQRSQLEAYSTLLATMGGLSQASGHKAEQPPPPPPPPQHLGRTAGLLPPGSPPPTPQNQYVHIAGSPQTAARPASPPAIPVHLHPHQTMIPHTLTLGPSPQVVVQYTDSGSHFVPREATKKAESSRLQQAMQAKEILNGELEKGRRYGAPTSADLGLVKAGGKAVPHPYESRHVVVHPSPADYGSRDSSGVRASVMVLPNSSTPAADLEVQQVTHREASPSTLNDKSGLHLGKPGHRSYALSPQQALGPEGVKAAAAAAAAVATLSPHTVIQTTHSASEPLPVGLPATAFYAGTQPPVIGYLSSQQQAITYAGGLPQHLVIPGTQPLLIPVGSADMEGSGAASAIVTSSPQFAAVPHTFVTTALPKNENFSPEALVTQAAYPAMVQAQIHLPVVQSVASPAAAPPTLPPYFMKGSIIQLANGELKKVEDLKTEDFIQSAEISNDLKIDSSTVERIENSHSPGVAVIQFAVGDHRAQVSVEVLVEYPFFVFGQGWSSCCPERTSQLFDLPCSKLSVGDVCISLTLKNLKNGSVKKGQPVDPASVLLKHSKTDGLAGSRHRYAEQENGINQGGAQMLSENGELKFPEKIGLPAAPLLTKIEPSKPAATRKRRWSAPESRKLEKSEDEPPLTLPKPSLISQEVKICIEGRSNVGIRGCHIDFVLSCTTNSSNSRGLGETPIITFWLLSSMELTGSTPPTLKWETCTWFGAIETSSSCLCFYFRYRNYQIIGSF</sequence>
<evidence type="ECO:0000313" key="11">
    <source>
        <dbReference type="Ensembl" id="ENSSSCP00015003621.1"/>
    </source>
</evidence>
<evidence type="ECO:0000313" key="12">
    <source>
        <dbReference type="Proteomes" id="UP000694726"/>
    </source>
</evidence>
<dbReference type="PANTHER" id="PTHR13392:SF5">
    <property type="entry name" value="ATAXIN-1"/>
    <property type="match status" value="1"/>
</dbReference>
<dbReference type="InterPro" id="IPR036096">
    <property type="entry name" value="Ataxin_AXH_dom_sf"/>
</dbReference>
<comment type="similarity">
    <text evidence="2">Belongs to the ATXN1 family.</text>
</comment>